<dbReference type="InterPro" id="IPR035959">
    <property type="entry name" value="RutC-like_sf"/>
</dbReference>
<dbReference type="CDD" id="cd00448">
    <property type="entry name" value="YjgF_YER057c_UK114_family"/>
    <property type="match status" value="1"/>
</dbReference>
<name>A0AAE3WC78_9RHOB</name>
<evidence type="ECO:0000256" key="1">
    <source>
        <dbReference type="ARBA" id="ARBA00010552"/>
    </source>
</evidence>
<dbReference type="GO" id="GO:0019239">
    <property type="term" value="F:deaminase activity"/>
    <property type="evidence" value="ECO:0007669"/>
    <property type="project" value="TreeGrafter"/>
</dbReference>
<dbReference type="SUPFAM" id="SSF55298">
    <property type="entry name" value="YjgF-like"/>
    <property type="match status" value="1"/>
</dbReference>
<dbReference type="Pfam" id="PF01042">
    <property type="entry name" value="Ribonuc_L-PSP"/>
    <property type="match status" value="1"/>
</dbReference>
<accession>A0AAE3WC78</accession>
<dbReference type="InterPro" id="IPR006175">
    <property type="entry name" value="YjgF/YER057c/UK114"/>
</dbReference>
<protein>
    <submittedName>
        <fullName evidence="2">RidA family protein</fullName>
    </submittedName>
</protein>
<evidence type="ECO:0000313" key="3">
    <source>
        <dbReference type="Proteomes" id="UP001226762"/>
    </source>
</evidence>
<gene>
    <name evidence="2" type="ORF">NO357_03785</name>
</gene>
<dbReference type="RefSeq" id="WP_306734274.1">
    <property type="nucleotide sequence ID" value="NZ_JANHAX010000001.1"/>
</dbReference>
<keyword evidence="3" id="KW-1185">Reference proteome</keyword>
<evidence type="ECO:0000313" key="2">
    <source>
        <dbReference type="EMBL" id="MDQ2089020.1"/>
    </source>
</evidence>
<comment type="caution">
    <text evidence="2">The sequence shown here is derived from an EMBL/GenBank/DDBJ whole genome shotgun (WGS) entry which is preliminary data.</text>
</comment>
<organism evidence="2 3">
    <name type="scientific">Marimonas arenosa</name>
    <dbReference type="NCBI Taxonomy" id="1795305"/>
    <lineage>
        <taxon>Bacteria</taxon>
        <taxon>Pseudomonadati</taxon>
        <taxon>Pseudomonadota</taxon>
        <taxon>Alphaproteobacteria</taxon>
        <taxon>Rhodobacterales</taxon>
        <taxon>Paracoccaceae</taxon>
        <taxon>Marimonas</taxon>
    </lineage>
</organism>
<reference evidence="2" key="1">
    <citation type="submission" date="2022-07" db="EMBL/GenBank/DDBJ databases">
        <authorList>
            <person name="Otstavnykh N."/>
            <person name="Isaeva M."/>
            <person name="Bystritskaya E."/>
        </authorList>
    </citation>
    <scope>NUCLEOTIDE SEQUENCE</scope>
    <source>
        <strain evidence="2">KCTC 52189</strain>
    </source>
</reference>
<dbReference type="AlphaFoldDB" id="A0AAE3WC78"/>
<sequence length="140" mass="15214">MSHRLNINPPSLWPSRGYPMHHAVVEPEGRRVHLTGQVAWDAQGRVIGADDAEAQTHAALDNIERILAALGGTLDDVVSLTTFFTHDGDRQAISRARQARLKPDFGPAATGVRVAGLWSPDLLVELTAIAVIPPERFKTP</sequence>
<dbReference type="Proteomes" id="UP001226762">
    <property type="component" value="Unassembled WGS sequence"/>
</dbReference>
<reference evidence="2" key="2">
    <citation type="submission" date="2023-02" db="EMBL/GenBank/DDBJ databases">
        <title>'Rhodoalgimonas zhirmunskyi' gen. nov., isolated from a red alga.</title>
        <authorList>
            <person name="Nedashkovskaya O.I."/>
            <person name="Otstavnykh N.Y."/>
            <person name="Bystritskaya E.P."/>
            <person name="Balabanova L.A."/>
            <person name="Isaeva M.P."/>
        </authorList>
    </citation>
    <scope>NUCLEOTIDE SEQUENCE</scope>
    <source>
        <strain evidence="2">KCTC 52189</strain>
    </source>
</reference>
<dbReference type="EMBL" id="JANHAX010000001">
    <property type="protein sequence ID" value="MDQ2089020.1"/>
    <property type="molecule type" value="Genomic_DNA"/>
</dbReference>
<proteinExistence type="inferred from homology"/>
<comment type="similarity">
    <text evidence="1">Belongs to the RutC family.</text>
</comment>
<dbReference type="Gene3D" id="3.30.1330.40">
    <property type="entry name" value="RutC-like"/>
    <property type="match status" value="1"/>
</dbReference>
<dbReference type="PANTHER" id="PTHR11803">
    <property type="entry name" value="2-IMINOBUTANOATE/2-IMINOPROPANOATE DEAMINASE RIDA"/>
    <property type="match status" value="1"/>
</dbReference>
<dbReference type="GO" id="GO:0005829">
    <property type="term" value="C:cytosol"/>
    <property type="evidence" value="ECO:0007669"/>
    <property type="project" value="TreeGrafter"/>
</dbReference>
<dbReference type="PANTHER" id="PTHR11803:SF58">
    <property type="entry name" value="PROTEIN HMF1-RELATED"/>
    <property type="match status" value="1"/>
</dbReference>